<dbReference type="GO" id="GO:0003677">
    <property type="term" value="F:DNA binding"/>
    <property type="evidence" value="ECO:0007669"/>
    <property type="project" value="UniProtKB-UniRule"/>
</dbReference>
<dbReference type="PROSITE" id="PS50071">
    <property type="entry name" value="HOMEOBOX_2"/>
    <property type="match status" value="1"/>
</dbReference>
<evidence type="ECO:0000256" key="3">
    <source>
        <dbReference type="ARBA" id="ARBA00023242"/>
    </source>
</evidence>
<dbReference type="EMBL" id="CAIIXF020000003">
    <property type="protein sequence ID" value="CAH1780082.1"/>
    <property type="molecule type" value="Genomic_DNA"/>
</dbReference>
<dbReference type="Gene3D" id="1.10.10.60">
    <property type="entry name" value="Homeodomain-like"/>
    <property type="match status" value="1"/>
</dbReference>
<gene>
    <name evidence="5" type="ORF">OFUS_LOCUS6825</name>
</gene>
<dbReference type="Proteomes" id="UP000749559">
    <property type="component" value="Unassembled WGS sequence"/>
</dbReference>
<evidence type="ECO:0000256" key="4">
    <source>
        <dbReference type="PROSITE-ProRule" id="PRU00108"/>
    </source>
</evidence>
<dbReference type="AlphaFoldDB" id="A0A8J1UTM8"/>
<dbReference type="OrthoDB" id="4187154at2759"/>
<dbReference type="GO" id="GO:0005634">
    <property type="term" value="C:nucleus"/>
    <property type="evidence" value="ECO:0007669"/>
    <property type="project" value="UniProtKB-SubCell"/>
</dbReference>
<dbReference type="InterPro" id="IPR008422">
    <property type="entry name" value="KN_HD"/>
</dbReference>
<dbReference type="GO" id="GO:0006355">
    <property type="term" value="P:regulation of DNA-templated transcription"/>
    <property type="evidence" value="ECO:0007669"/>
    <property type="project" value="InterPro"/>
</dbReference>
<keyword evidence="2 4" id="KW-0371">Homeobox</keyword>
<keyword evidence="3 4" id="KW-0539">Nucleus</keyword>
<evidence type="ECO:0000256" key="1">
    <source>
        <dbReference type="ARBA" id="ARBA00023125"/>
    </source>
</evidence>
<dbReference type="InterPro" id="IPR009057">
    <property type="entry name" value="Homeodomain-like_sf"/>
</dbReference>
<dbReference type="Pfam" id="PF05920">
    <property type="entry name" value="Homeobox_KN"/>
    <property type="match status" value="1"/>
</dbReference>
<accession>A0A8J1UTM8</accession>
<keyword evidence="1 4" id="KW-0238">DNA-binding</keyword>
<protein>
    <submittedName>
        <fullName evidence="5">Uncharacterized protein</fullName>
    </submittedName>
</protein>
<keyword evidence="6" id="KW-1185">Reference proteome</keyword>
<feature type="DNA-binding region" description="Homeobox" evidence="4">
    <location>
        <begin position="150"/>
        <end position="212"/>
    </location>
</feature>
<evidence type="ECO:0000256" key="2">
    <source>
        <dbReference type="ARBA" id="ARBA00023155"/>
    </source>
</evidence>
<name>A0A8J1UTM8_OWEFU</name>
<evidence type="ECO:0000313" key="6">
    <source>
        <dbReference type="Proteomes" id="UP000749559"/>
    </source>
</evidence>
<reference evidence="5" key="1">
    <citation type="submission" date="2022-03" db="EMBL/GenBank/DDBJ databases">
        <authorList>
            <person name="Martin C."/>
        </authorList>
    </citation>
    <scope>NUCLEOTIDE SEQUENCE</scope>
</reference>
<proteinExistence type="predicted"/>
<comment type="subcellular location">
    <subcellularLocation>
        <location evidence="4">Nucleus</location>
    </subcellularLocation>
</comment>
<dbReference type="PANTHER" id="PTHR11850">
    <property type="entry name" value="HOMEOBOX PROTEIN TRANSCRIPTION FACTORS"/>
    <property type="match status" value="1"/>
</dbReference>
<evidence type="ECO:0000313" key="5">
    <source>
        <dbReference type="EMBL" id="CAH1780082.1"/>
    </source>
</evidence>
<dbReference type="SUPFAM" id="SSF46689">
    <property type="entry name" value="Homeodomain-like"/>
    <property type="match status" value="1"/>
</dbReference>
<organism evidence="5 6">
    <name type="scientific">Owenia fusiformis</name>
    <name type="common">Polychaete worm</name>
    <dbReference type="NCBI Taxonomy" id="6347"/>
    <lineage>
        <taxon>Eukaryota</taxon>
        <taxon>Metazoa</taxon>
        <taxon>Spiralia</taxon>
        <taxon>Lophotrochozoa</taxon>
        <taxon>Annelida</taxon>
        <taxon>Polychaeta</taxon>
        <taxon>Sedentaria</taxon>
        <taxon>Canalipalpata</taxon>
        <taxon>Sabellida</taxon>
        <taxon>Oweniida</taxon>
        <taxon>Oweniidae</taxon>
        <taxon>Owenia</taxon>
    </lineage>
</organism>
<sequence length="300" mass="34342">MAAILKGDTTVLPKEKHLLSQLTQHPMFLDLKKTLADDISKMESPFTVLPNKAKENKGLDEGELLDEFSNLSSLKNSKVSELETFYQTQSVTIETQRSDALSGLKVGKTNFGETESEVNKHFNEQTHHLVTRVSQSLELLKSSFALSGKEQKKSRQLNSRAIEIMSKWYEKHTDQPYPTEEQKQKMADEGGITIAQVKAWFANKRNRTFNTRPKRQQRQLEQKLNSICKDMIHEGHGKQYNMLDNIFDQISDIVQDKTSSVQHSIRYTAAGTKLPVARNLNAQYDMTFYSSNVNQYMNTM</sequence>
<dbReference type="InterPro" id="IPR001356">
    <property type="entry name" value="HD"/>
</dbReference>
<comment type="caution">
    <text evidence="5">The sequence shown here is derived from an EMBL/GenBank/DDBJ whole genome shotgun (WGS) entry which is preliminary data.</text>
</comment>
<dbReference type="CDD" id="cd00086">
    <property type="entry name" value="homeodomain"/>
    <property type="match status" value="1"/>
</dbReference>
<dbReference type="InterPro" id="IPR050224">
    <property type="entry name" value="TALE_homeobox"/>
</dbReference>
<dbReference type="SMART" id="SM00389">
    <property type="entry name" value="HOX"/>
    <property type="match status" value="1"/>
</dbReference>